<keyword evidence="1" id="KW-0472">Membrane</keyword>
<evidence type="ECO:0000313" key="4">
    <source>
        <dbReference type="Proteomes" id="UP000007844"/>
    </source>
</evidence>
<dbReference type="AlphaFoldDB" id="F3Z1G9"/>
<sequence length="275" mass="29663" precursor="true">MSARTLLTRLWAKAEAMLLASLGLYMLALASSNTYWLLLNPKYKLVTAAGGCGITLAAFALFMMPAARPGAWRGLVMAGLVLLLAMHDPEMTIAPQGGLDMDSAFSTYSPQTGSALTGPARGRQVPEPSRIELDGREYVRINTAELYFETVEASPAKLALGYVTKGMVARTPEMDARGEVGLVRVAVSCCLADAVGLGLRVKVDDPSGYEPGQWFKIYGRLMPQSAKGLPSAPQLDGVFITALAEGFIFQAERVEAVEPDLPYIFEVRDSEPYAY</sequence>
<protein>
    <recommendedName>
        <fullName evidence="2">DUF1980 domain-containing protein</fullName>
    </recommendedName>
</protein>
<gene>
    <name evidence="3" type="ORF">Desaf_1664</name>
</gene>
<proteinExistence type="predicted"/>
<accession>F3Z1G9</accession>
<name>F3Z1G9_DESAF</name>
<feature type="domain" description="DUF1980" evidence="2">
    <location>
        <begin position="163"/>
        <end position="230"/>
    </location>
</feature>
<dbReference type="eggNOG" id="COG3689">
    <property type="taxonomic scope" value="Bacteria"/>
</dbReference>
<keyword evidence="1" id="KW-1133">Transmembrane helix</keyword>
<dbReference type="KEGG" id="daf:Desaf_1664"/>
<dbReference type="STRING" id="690850.Desaf_1664"/>
<dbReference type="EMBL" id="CP003221">
    <property type="protein sequence ID" value="EGJ50000.1"/>
    <property type="molecule type" value="Genomic_DNA"/>
</dbReference>
<evidence type="ECO:0000313" key="3">
    <source>
        <dbReference type="EMBL" id="EGJ50000.1"/>
    </source>
</evidence>
<feature type="transmembrane region" description="Helical" evidence="1">
    <location>
        <begin position="45"/>
        <end position="64"/>
    </location>
</feature>
<reference evidence="3 4" key="1">
    <citation type="journal article" date="2011" name="J. Bacteriol.">
        <title>Genome sequence of the mercury-methylating and pleomorphic Desulfovibrio africanus Strain Walvis Bay.</title>
        <authorList>
            <person name="Brown S.D."/>
            <person name="Wall J.D."/>
            <person name="Kucken A.M."/>
            <person name="Gilmour C.C."/>
            <person name="Podar M."/>
            <person name="Brandt C.C."/>
            <person name="Teshima H."/>
            <person name="Detter J.C."/>
            <person name="Han C.S."/>
            <person name="Land M.L."/>
            <person name="Lucas S."/>
            <person name="Han J."/>
            <person name="Pennacchio L."/>
            <person name="Nolan M."/>
            <person name="Pitluck S."/>
            <person name="Woyke T."/>
            <person name="Goodwin L."/>
            <person name="Palumbo A.V."/>
            <person name="Elias D.A."/>
        </authorList>
    </citation>
    <scope>NUCLEOTIDE SEQUENCE [LARGE SCALE GENOMIC DNA]</scope>
    <source>
        <strain evidence="3 4">Walvis Bay</strain>
    </source>
</reference>
<dbReference type="Pfam" id="PF21537">
    <property type="entry name" value="DUF1980_C"/>
    <property type="match status" value="1"/>
</dbReference>
<evidence type="ECO:0000259" key="2">
    <source>
        <dbReference type="Pfam" id="PF21537"/>
    </source>
</evidence>
<organism evidence="3 4">
    <name type="scientific">Desulfocurvibacter africanus subsp. africanus str. Walvis Bay</name>
    <dbReference type="NCBI Taxonomy" id="690850"/>
    <lineage>
        <taxon>Bacteria</taxon>
        <taxon>Pseudomonadati</taxon>
        <taxon>Thermodesulfobacteriota</taxon>
        <taxon>Desulfovibrionia</taxon>
        <taxon>Desulfovibrionales</taxon>
        <taxon>Desulfovibrionaceae</taxon>
        <taxon>Desulfocurvibacter</taxon>
    </lineage>
</organism>
<dbReference type="InterPro" id="IPR048447">
    <property type="entry name" value="DUF1980_C"/>
</dbReference>
<dbReference type="Proteomes" id="UP000007844">
    <property type="component" value="Chromosome"/>
</dbReference>
<dbReference type="HOGENOM" id="CLU_1092928_0_0_7"/>
<keyword evidence="4" id="KW-1185">Reference proteome</keyword>
<dbReference type="RefSeq" id="WP_014259765.1">
    <property type="nucleotide sequence ID" value="NC_016629.1"/>
</dbReference>
<feature type="transmembrane region" description="Helical" evidence="1">
    <location>
        <begin position="16"/>
        <end position="38"/>
    </location>
</feature>
<keyword evidence="1" id="KW-0812">Transmembrane</keyword>
<evidence type="ECO:0000256" key="1">
    <source>
        <dbReference type="SAM" id="Phobius"/>
    </source>
</evidence>